<keyword evidence="1" id="KW-1133">Transmembrane helix</keyword>
<accession>A0A5P1ESL0</accession>
<evidence type="ECO:0000313" key="2">
    <source>
        <dbReference type="EMBL" id="ONK68946.1"/>
    </source>
</evidence>
<dbReference type="Gene3D" id="1.20.120.1770">
    <property type="match status" value="1"/>
</dbReference>
<keyword evidence="1" id="KW-0472">Membrane</keyword>
<feature type="transmembrane region" description="Helical" evidence="1">
    <location>
        <begin position="104"/>
        <end position="123"/>
    </location>
</feature>
<gene>
    <name evidence="2" type="ORF">A4U43_C05F17690</name>
</gene>
<dbReference type="Gramene" id="ONK68946">
    <property type="protein sequence ID" value="ONK68946"/>
    <property type="gene ID" value="A4U43_C05F17690"/>
</dbReference>
<sequence>MGRIMVLVRASGLLVAVLLLIWAFGFRASFLPHSNSGDSSDTSQMGHLYSALHPLLMVIGFILLSGEVDTGISQIMAPAREQAYENDHAPVTRRGVHRRSTESTLVNALGLGLSLISTIVFLIKVKT</sequence>
<name>A0A5P1ESL0_ASPOF</name>
<protein>
    <submittedName>
        <fullName evidence="2">Uncharacterized protein</fullName>
    </submittedName>
</protein>
<proteinExistence type="predicted"/>
<dbReference type="EMBL" id="CM007385">
    <property type="protein sequence ID" value="ONK68946.1"/>
    <property type="molecule type" value="Genomic_DNA"/>
</dbReference>
<evidence type="ECO:0000256" key="1">
    <source>
        <dbReference type="SAM" id="Phobius"/>
    </source>
</evidence>
<dbReference type="AlphaFoldDB" id="A0A5P1ESL0"/>
<reference evidence="3" key="1">
    <citation type="journal article" date="2017" name="Nat. Commun.">
        <title>The asparagus genome sheds light on the origin and evolution of a young Y chromosome.</title>
        <authorList>
            <person name="Harkess A."/>
            <person name="Zhou J."/>
            <person name="Xu C."/>
            <person name="Bowers J.E."/>
            <person name="Van der Hulst R."/>
            <person name="Ayyampalayam S."/>
            <person name="Mercati F."/>
            <person name="Riccardi P."/>
            <person name="McKain M.R."/>
            <person name="Kakrana A."/>
            <person name="Tang H."/>
            <person name="Ray J."/>
            <person name="Groenendijk J."/>
            <person name="Arikit S."/>
            <person name="Mathioni S.M."/>
            <person name="Nakano M."/>
            <person name="Shan H."/>
            <person name="Telgmann-Rauber A."/>
            <person name="Kanno A."/>
            <person name="Yue Z."/>
            <person name="Chen H."/>
            <person name="Li W."/>
            <person name="Chen Y."/>
            <person name="Xu X."/>
            <person name="Zhang Y."/>
            <person name="Luo S."/>
            <person name="Chen H."/>
            <person name="Gao J."/>
            <person name="Mao Z."/>
            <person name="Pires J.C."/>
            <person name="Luo M."/>
            <person name="Kudrna D."/>
            <person name="Wing R.A."/>
            <person name="Meyers B.C."/>
            <person name="Yi K."/>
            <person name="Kong H."/>
            <person name="Lavrijsen P."/>
            <person name="Sunseri F."/>
            <person name="Falavigna A."/>
            <person name="Ye Y."/>
            <person name="Leebens-Mack J.H."/>
            <person name="Chen G."/>
        </authorList>
    </citation>
    <scope>NUCLEOTIDE SEQUENCE [LARGE SCALE GENOMIC DNA]</scope>
    <source>
        <strain evidence="3">cv. DH0086</strain>
    </source>
</reference>
<keyword evidence="1" id="KW-0812">Transmembrane</keyword>
<organism evidence="2 3">
    <name type="scientific">Asparagus officinalis</name>
    <name type="common">Garden asparagus</name>
    <dbReference type="NCBI Taxonomy" id="4686"/>
    <lineage>
        <taxon>Eukaryota</taxon>
        <taxon>Viridiplantae</taxon>
        <taxon>Streptophyta</taxon>
        <taxon>Embryophyta</taxon>
        <taxon>Tracheophyta</taxon>
        <taxon>Spermatophyta</taxon>
        <taxon>Magnoliopsida</taxon>
        <taxon>Liliopsida</taxon>
        <taxon>Asparagales</taxon>
        <taxon>Asparagaceae</taxon>
        <taxon>Asparagoideae</taxon>
        <taxon>Asparagus</taxon>
    </lineage>
</organism>
<keyword evidence="3" id="KW-1185">Reference proteome</keyword>
<dbReference type="Proteomes" id="UP000243459">
    <property type="component" value="Chromosome 5"/>
</dbReference>
<evidence type="ECO:0000313" key="3">
    <source>
        <dbReference type="Proteomes" id="UP000243459"/>
    </source>
</evidence>
<feature type="transmembrane region" description="Helical" evidence="1">
    <location>
        <begin position="49"/>
        <end position="66"/>
    </location>
</feature>